<dbReference type="Pfam" id="PF00005">
    <property type="entry name" value="ABC_tran"/>
    <property type="match status" value="2"/>
</dbReference>
<accession>A0AAJ1PRT6</accession>
<comment type="subcellular location">
    <subcellularLocation>
        <location evidence="1">Cell membrane</location>
        <topology evidence="1">Peripheral membrane protein</topology>
    </subcellularLocation>
</comment>
<comment type="caution">
    <text evidence="10">The sequence shown here is derived from an EMBL/GenBank/DDBJ whole genome shotgun (WGS) entry which is preliminary data.</text>
</comment>
<dbReference type="GO" id="GO:0042626">
    <property type="term" value="F:ATPase-coupled transmembrane transporter activity"/>
    <property type="evidence" value="ECO:0007669"/>
    <property type="project" value="TreeGrafter"/>
</dbReference>
<dbReference type="SMART" id="SM00382">
    <property type="entry name" value="AAA"/>
    <property type="match status" value="1"/>
</dbReference>
<evidence type="ECO:0000256" key="7">
    <source>
        <dbReference type="ARBA" id="ARBA00022967"/>
    </source>
</evidence>
<name>A0AAJ1PRT6_9MOLU</name>
<evidence type="ECO:0000259" key="9">
    <source>
        <dbReference type="PROSITE" id="PS50893"/>
    </source>
</evidence>
<dbReference type="InterPro" id="IPR017871">
    <property type="entry name" value="ABC_transporter-like_CS"/>
</dbReference>
<evidence type="ECO:0000256" key="5">
    <source>
        <dbReference type="ARBA" id="ARBA00022741"/>
    </source>
</evidence>
<evidence type="ECO:0000256" key="1">
    <source>
        <dbReference type="ARBA" id="ARBA00004202"/>
    </source>
</evidence>
<dbReference type="InterPro" id="IPR015856">
    <property type="entry name" value="ABC_transpr_CbiO/EcfA_su"/>
</dbReference>
<dbReference type="SUPFAM" id="SSF52540">
    <property type="entry name" value="P-loop containing nucleoside triphosphate hydrolases"/>
    <property type="match status" value="1"/>
</dbReference>
<sequence length="330" mass="38089">MQIKIEKLNYIYNKSTMIEKHAIKDVDVSFEQGEFIGVIGPTGSGKTTFIEQLNILTTPTSGKITWVFQNQSKLSKKMAKKYNVEYVNRNIQYEYEDTQVFCAPFKDKNLNKKLNFVKEKPRSFADIRRRVGVVFQFAEYQLFEETILKDVAFGAKMFGLSNQQAEERAKKYLKLVDLPEKLWNHSPFGLSGGQKRRVALAGILAMEPEFLVLDEPTAGLDPAGVIDILNIFKKLHDEGKTVIVITHDLDNILEFSTRCLMFKDGKKIYDGDTYELLKNTEFLYKNEMKPPRILEFVSKLEARGINVPKITNENELVEFLNKYLENKKEI</sequence>
<dbReference type="Proteomes" id="UP001224428">
    <property type="component" value="Unassembled WGS sequence"/>
</dbReference>
<dbReference type="PANTHER" id="PTHR43553">
    <property type="entry name" value="HEAVY METAL TRANSPORTER"/>
    <property type="match status" value="1"/>
</dbReference>
<dbReference type="GO" id="GO:0005524">
    <property type="term" value="F:ATP binding"/>
    <property type="evidence" value="ECO:0007669"/>
    <property type="project" value="UniProtKB-KW"/>
</dbReference>
<dbReference type="PROSITE" id="PS00211">
    <property type="entry name" value="ABC_TRANSPORTER_1"/>
    <property type="match status" value="1"/>
</dbReference>
<dbReference type="InterPro" id="IPR027417">
    <property type="entry name" value="P-loop_NTPase"/>
</dbReference>
<proteinExistence type="inferred from homology"/>
<keyword evidence="4" id="KW-1003">Cell membrane</keyword>
<gene>
    <name evidence="10" type="ORF">QLQ80_00305</name>
</gene>
<keyword evidence="7" id="KW-1278">Translocase</keyword>
<keyword evidence="8" id="KW-0472">Membrane</keyword>
<evidence type="ECO:0000256" key="2">
    <source>
        <dbReference type="ARBA" id="ARBA00005417"/>
    </source>
</evidence>
<organism evidence="10 11">
    <name type="scientific">Mycoplasma phocimorsus</name>
    <dbReference type="NCBI Taxonomy" id="3045839"/>
    <lineage>
        <taxon>Bacteria</taxon>
        <taxon>Bacillati</taxon>
        <taxon>Mycoplasmatota</taxon>
        <taxon>Mollicutes</taxon>
        <taxon>Mycoplasmataceae</taxon>
        <taxon>Mycoplasma</taxon>
    </lineage>
</organism>
<dbReference type="CDD" id="cd03225">
    <property type="entry name" value="ABC_cobalt_CbiO_domain1"/>
    <property type="match status" value="1"/>
</dbReference>
<evidence type="ECO:0000256" key="4">
    <source>
        <dbReference type="ARBA" id="ARBA00022475"/>
    </source>
</evidence>
<keyword evidence="5" id="KW-0547">Nucleotide-binding</keyword>
<dbReference type="RefSeq" id="WP_283824015.1">
    <property type="nucleotide sequence ID" value="NZ_JASDAY010000046.1"/>
</dbReference>
<dbReference type="EMBL" id="JASDDP010000006">
    <property type="protein sequence ID" value="MDJ1645533.1"/>
    <property type="molecule type" value="Genomic_DNA"/>
</dbReference>
<keyword evidence="3" id="KW-0813">Transport</keyword>
<evidence type="ECO:0000256" key="6">
    <source>
        <dbReference type="ARBA" id="ARBA00022840"/>
    </source>
</evidence>
<dbReference type="InterPro" id="IPR003439">
    <property type="entry name" value="ABC_transporter-like_ATP-bd"/>
</dbReference>
<dbReference type="PANTHER" id="PTHR43553:SF27">
    <property type="entry name" value="ENERGY-COUPLING FACTOR TRANSPORTER ATP-BINDING PROTEIN ECFA2"/>
    <property type="match status" value="1"/>
</dbReference>
<feature type="domain" description="ABC transporter" evidence="9">
    <location>
        <begin position="3"/>
        <end position="289"/>
    </location>
</feature>
<evidence type="ECO:0000256" key="8">
    <source>
        <dbReference type="ARBA" id="ARBA00023136"/>
    </source>
</evidence>
<evidence type="ECO:0000313" key="10">
    <source>
        <dbReference type="EMBL" id="MDJ1645533.1"/>
    </source>
</evidence>
<dbReference type="GO" id="GO:0016887">
    <property type="term" value="F:ATP hydrolysis activity"/>
    <property type="evidence" value="ECO:0007669"/>
    <property type="project" value="InterPro"/>
</dbReference>
<evidence type="ECO:0000256" key="3">
    <source>
        <dbReference type="ARBA" id="ARBA00022448"/>
    </source>
</evidence>
<keyword evidence="6 10" id="KW-0067">ATP-binding</keyword>
<evidence type="ECO:0000313" key="11">
    <source>
        <dbReference type="Proteomes" id="UP001224428"/>
    </source>
</evidence>
<dbReference type="InterPro" id="IPR050095">
    <property type="entry name" value="ECF_ABC_transporter_ATP-bd"/>
</dbReference>
<keyword evidence="11" id="KW-1185">Reference proteome</keyword>
<dbReference type="GO" id="GO:0043190">
    <property type="term" value="C:ATP-binding cassette (ABC) transporter complex"/>
    <property type="evidence" value="ECO:0007669"/>
    <property type="project" value="TreeGrafter"/>
</dbReference>
<protein>
    <submittedName>
        <fullName evidence="10">ATP-binding cassette domain-containing protein</fullName>
    </submittedName>
</protein>
<dbReference type="AlphaFoldDB" id="A0AAJ1PRT6"/>
<reference evidence="10" key="1">
    <citation type="submission" date="2023-05" db="EMBL/GenBank/DDBJ databases">
        <title>Mycoplasma phocimorsus sp. nov., isolated from Scandinavian patients with seal finger or septic arthritis after contact with seals.</title>
        <authorList>
            <person name="Skafte-Holm A."/>
            <person name="Pedersen T.R."/>
            <person name="Froelund M."/>
            <person name="Stegger M."/>
            <person name="Qvortrup K."/>
            <person name="Michaels D.L."/>
            <person name="Brown D.R."/>
            <person name="Jensen J.S."/>
        </authorList>
    </citation>
    <scope>NUCLEOTIDE SEQUENCE</scope>
    <source>
        <strain evidence="10">M5725</strain>
    </source>
</reference>
<comment type="similarity">
    <text evidence="2">Belongs to the ABC transporter superfamily.</text>
</comment>
<dbReference type="Gene3D" id="3.40.50.300">
    <property type="entry name" value="P-loop containing nucleotide triphosphate hydrolases"/>
    <property type="match status" value="1"/>
</dbReference>
<dbReference type="PROSITE" id="PS50893">
    <property type="entry name" value="ABC_TRANSPORTER_2"/>
    <property type="match status" value="1"/>
</dbReference>
<dbReference type="InterPro" id="IPR003593">
    <property type="entry name" value="AAA+_ATPase"/>
</dbReference>